<comment type="caution">
    <text evidence="1">The sequence shown here is derived from an EMBL/GenBank/DDBJ whole genome shotgun (WGS) entry which is preliminary data.</text>
</comment>
<reference evidence="1" key="1">
    <citation type="journal article" date="2015" name="Nature">
        <title>Complex archaea that bridge the gap between prokaryotes and eukaryotes.</title>
        <authorList>
            <person name="Spang A."/>
            <person name="Saw J.H."/>
            <person name="Jorgensen S.L."/>
            <person name="Zaremba-Niedzwiedzka K."/>
            <person name="Martijn J."/>
            <person name="Lind A.E."/>
            <person name="van Eijk R."/>
            <person name="Schleper C."/>
            <person name="Guy L."/>
            <person name="Ettema T.J."/>
        </authorList>
    </citation>
    <scope>NUCLEOTIDE SEQUENCE</scope>
</reference>
<dbReference type="AlphaFoldDB" id="A0A0F9CQM9"/>
<name>A0A0F9CQM9_9ZZZZ</name>
<gene>
    <name evidence="1" type="ORF">LCGC14_2292920</name>
</gene>
<proteinExistence type="predicted"/>
<dbReference type="EMBL" id="LAZR01032157">
    <property type="protein sequence ID" value="KKL51693.1"/>
    <property type="molecule type" value="Genomic_DNA"/>
</dbReference>
<protein>
    <submittedName>
        <fullName evidence="1">Uncharacterized protein</fullName>
    </submittedName>
</protein>
<feature type="non-terminal residue" evidence="1">
    <location>
        <position position="145"/>
    </location>
</feature>
<organism evidence="1">
    <name type="scientific">marine sediment metagenome</name>
    <dbReference type="NCBI Taxonomy" id="412755"/>
    <lineage>
        <taxon>unclassified sequences</taxon>
        <taxon>metagenomes</taxon>
        <taxon>ecological metagenomes</taxon>
    </lineage>
</organism>
<evidence type="ECO:0000313" key="1">
    <source>
        <dbReference type="EMBL" id="KKL51693.1"/>
    </source>
</evidence>
<sequence length="145" mass="16196">MRAPCRFVTLPDFFADDIVIDATKLAVPRADLPCEHFLLHLLGGGDAILMAVRDRADEDVRVSFAGDGPRRVAEATDIPYGAKGKIWVAVMAAKGIWHRRDVAEADARRVMRLNWKAPFPAQWRVDWTRGNGLIDSWEMVTAKPA</sequence>
<accession>A0A0F9CQM9</accession>